<comment type="similarity">
    <text evidence="1">Belongs to the metallo-beta-lactamase superfamily. Class-B beta-lactamase family.</text>
</comment>
<dbReference type="SUPFAM" id="SSF56281">
    <property type="entry name" value="Metallo-hydrolase/oxidoreductase"/>
    <property type="match status" value="1"/>
</dbReference>
<dbReference type="SMART" id="SM00849">
    <property type="entry name" value="Lactamase_B"/>
    <property type="match status" value="1"/>
</dbReference>
<evidence type="ECO:0000256" key="1">
    <source>
        <dbReference type="ARBA" id="ARBA00005250"/>
    </source>
</evidence>
<name>A0A9D9NCE4_9SPIO</name>
<reference evidence="3" key="2">
    <citation type="journal article" date="2021" name="PeerJ">
        <title>Extensive microbial diversity within the chicken gut microbiome revealed by metagenomics and culture.</title>
        <authorList>
            <person name="Gilroy R."/>
            <person name="Ravi A."/>
            <person name="Getino M."/>
            <person name="Pursley I."/>
            <person name="Horton D.L."/>
            <person name="Alikhan N.F."/>
            <person name="Baker D."/>
            <person name="Gharbi K."/>
            <person name="Hall N."/>
            <person name="Watson M."/>
            <person name="Adriaenssens E.M."/>
            <person name="Foster-Nyarko E."/>
            <person name="Jarju S."/>
            <person name="Secka A."/>
            <person name="Antonio M."/>
            <person name="Oren A."/>
            <person name="Chaudhuri R.R."/>
            <person name="La Ragione R."/>
            <person name="Hildebrand F."/>
            <person name="Pallen M.J."/>
        </authorList>
    </citation>
    <scope>NUCLEOTIDE SEQUENCE</scope>
    <source>
        <strain evidence="3">14700</strain>
    </source>
</reference>
<reference evidence="3" key="1">
    <citation type="submission" date="2020-10" db="EMBL/GenBank/DDBJ databases">
        <authorList>
            <person name="Gilroy R."/>
        </authorList>
    </citation>
    <scope>NUCLEOTIDE SEQUENCE</scope>
    <source>
        <strain evidence="3">14700</strain>
    </source>
</reference>
<evidence type="ECO:0000313" key="3">
    <source>
        <dbReference type="EMBL" id="MBO8468258.1"/>
    </source>
</evidence>
<evidence type="ECO:0000259" key="2">
    <source>
        <dbReference type="SMART" id="SM00849"/>
    </source>
</evidence>
<comment type="caution">
    <text evidence="3">The sequence shown here is derived from an EMBL/GenBank/DDBJ whole genome shotgun (WGS) entry which is preliminary data.</text>
</comment>
<proteinExistence type="inferred from homology"/>
<dbReference type="InterPro" id="IPR050855">
    <property type="entry name" value="NDM-1-like"/>
</dbReference>
<accession>A0A9D9NCE4</accession>
<dbReference type="GO" id="GO:0017001">
    <property type="term" value="P:antibiotic catabolic process"/>
    <property type="evidence" value="ECO:0007669"/>
    <property type="project" value="UniProtKB-ARBA"/>
</dbReference>
<dbReference type="Pfam" id="PF00753">
    <property type="entry name" value="Lactamase_B"/>
    <property type="match status" value="1"/>
</dbReference>
<protein>
    <submittedName>
        <fullName evidence="3">MBL fold metallo-hydrolase</fullName>
    </submittedName>
</protein>
<dbReference type="Gene3D" id="3.60.15.10">
    <property type="entry name" value="Ribonuclease Z/Hydroxyacylglutathione hydrolase-like"/>
    <property type="match status" value="1"/>
</dbReference>
<dbReference type="PANTHER" id="PTHR42951">
    <property type="entry name" value="METALLO-BETA-LACTAMASE DOMAIN-CONTAINING"/>
    <property type="match status" value="1"/>
</dbReference>
<dbReference type="EMBL" id="JADIMF010000008">
    <property type="protein sequence ID" value="MBO8468258.1"/>
    <property type="molecule type" value="Genomic_DNA"/>
</dbReference>
<evidence type="ECO:0000313" key="4">
    <source>
        <dbReference type="Proteomes" id="UP000810292"/>
    </source>
</evidence>
<organism evidence="3 4">
    <name type="scientific">Candidatus Ornithospirochaeta stercoravium</name>
    <dbReference type="NCBI Taxonomy" id="2840897"/>
    <lineage>
        <taxon>Bacteria</taxon>
        <taxon>Pseudomonadati</taxon>
        <taxon>Spirochaetota</taxon>
        <taxon>Spirochaetia</taxon>
        <taxon>Spirochaetales</taxon>
        <taxon>Spirochaetaceae</taxon>
        <taxon>Spirochaetaceae incertae sedis</taxon>
        <taxon>Candidatus Ornithospirochaeta</taxon>
    </lineage>
</organism>
<dbReference type="AlphaFoldDB" id="A0A9D9NCE4"/>
<gene>
    <name evidence="3" type="ORF">IAA72_00550</name>
</gene>
<sequence length="273" mass="30934">MKQTATLIASNTWCISEFDLVNMFVVEGETRSAVIDTGCGYGNVREVVDSVITKPLSVLLTHKHPDHAGGIYHFRDCPIYMNKDDKELEFNGMGLSNEFRKMYAETRGATRSSELEKQLLMMIPDPEPDCSFDFIDIDDGNVIDLGGKKLECIHTPGHTDGSICFLDRDNRILFSGDTVNNSIILMRQPDNNTVLIEKFCRTLKKLWAYEKYFDRLAIGLVGPFIDKGIINDYLVLTEGLIDGSLSGKYEERGFRKGDVIRYGKAELWYQCDQ</sequence>
<dbReference type="InterPro" id="IPR001279">
    <property type="entry name" value="Metallo-B-lactamas"/>
</dbReference>
<feature type="domain" description="Metallo-beta-lactamase" evidence="2">
    <location>
        <begin position="20"/>
        <end position="220"/>
    </location>
</feature>
<dbReference type="InterPro" id="IPR036866">
    <property type="entry name" value="RibonucZ/Hydroxyglut_hydro"/>
</dbReference>
<dbReference type="Proteomes" id="UP000810292">
    <property type="component" value="Unassembled WGS sequence"/>
</dbReference>
<dbReference type="PANTHER" id="PTHR42951:SF4">
    <property type="entry name" value="ACYL-COENZYME A THIOESTERASE MBLAC2"/>
    <property type="match status" value="1"/>
</dbReference>